<dbReference type="InterPro" id="IPR017263">
    <property type="entry name" value="UCP037692"/>
</dbReference>
<name>A0ABS1H938_9BACL</name>
<proteinExistence type="predicted"/>
<evidence type="ECO:0000313" key="1">
    <source>
        <dbReference type="EMBL" id="MBK3495931.1"/>
    </source>
</evidence>
<dbReference type="Proteomes" id="UP000618943">
    <property type="component" value="Unassembled WGS sequence"/>
</dbReference>
<protein>
    <submittedName>
        <fullName evidence="1">YheE family protein</fullName>
    </submittedName>
</protein>
<keyword evidence="2" id="KW-1185">Reference proteome</keyword>
<evidence type="ECO:0000313" key="2">
    <source>
        <dbReference type="Proteomes" id="UP000618943"/>
    </source>
</evidence>
<gene>
    <name evidence="1" type="ORF">JFL43_13885</name>
</gene>
<dbReference type="Pfam" id="PF17277">
    <property type="entry name" value="DUF5342"/>
    <property type="match status" value="1"/>
</dbReference>
<reference evidence="1 2" key="1">
    <citation type="submission" date="2020-12" db="EMBL/GenBank/DDBJ databases">
        <title>YIM B01967 draft genome.</title>
        <authorList>
            <person name="Yan X."/>
        </authorList>
    </citation>
    <scope>NUCLEOTIDE SEQUENCE [LARGE SCALE GENOMIC DNA]</scope>
    <source>
        <strain evidence="1 2">YIM B01967</strain>
    </source>
</reference>
<comment type="caution">
    <text evidence="1">The sequence shown here is derived from an EMBL/GenBank/DDBJ whole genome shotgun (WGS) entry which is preliminary data.</text>
</comment>
<accession>A0ABS1H938</accession>
<dbReference type="EMBL" id="JAEOAH010000022">
    <property type="protein sequence ID" value="MBK3495931.1"/>
    <property type="molecule type" value="Genomic_DNA"/>
</dbReference>
<sequence length="67" mass="8243">MIQHFSFKSLFENKQLPGWQISFFYKHQRYEGEYQKNGTIIWTSLVPQDEETVKKMVHELMLYHVYD</sequence>
<dbReference type="PIRSF" id="PIRSF037692">
    <property type="entry name" value="UCP037692"/>
    <property type="match status" value="1"/>
</dbReference>
<organism evidence="1 2">
    <name type="scientific">Viridibacillus soli</name>
    <dbReference type="NCBI Taxonomy" id="2798301"/>
    <lineage>
        <taxon>Bacteria</taxon>
        <taxon>Bacillati</taxon>
        <taxon>Bacillota</taxon>
        <taxon>Bacilli</taxon>
        <taxon>Bacillales</taxon>
        <taxon>Caryophanaceae</taxon>
        <taxon>Viridibacillus</taxon>
    </lineage>
</organism>
<dbReference type="RefSeq" id="WP_100795951.1">
    <property type="nucleotide sequence ID" value="NZ_JAEOAH010000022.1"/>
</dbReference>